<evidence type="ECO:0000313" key="2">
    <source>
        <dbReference type="EMBL" id="RJP60109.1"/>
    </source>
</evidence>
<keyword evidence="1" id="KW-0812">Transmembrane</keyword>
<proteinExistence type="predicted"/>
<accession>A0A3A4R552</accession>
<evidence type="ECO:0000313" key="3">
    <source>
        <dbReference type="Proteomes" id="UP000266426"/>
    </source>
</evidence>
<reference evidence="2 3" key="1">
    <citation type="journal article" date="2017" name="ISME J.">
        <title>Energy and carbon metabolisms in a deep terrestrial subsurface fluid microbial community.</title>
        <authorList>
            <person name="Momper L."/>
            <person name="Jungbluth S.P."/>
            <person name="Lee M.D."/>
            <person name="Amend J.P."/>
        </authorList>
    </citation>
    <scope>NUCLEOTIDE SEQUENCE [LARGE SCALE GENOMIC DNA]</scope>
    <source>
        <strain evidence="2">SURF_26</strain>
    </source>
</reference>
<gene>
    <name evidence="2" type="ORF">C4541_04905</name>
</gene>
<feature type="transmembrane region" description="Helical" evidence="1">
    <location>
        <begin position="5"/>
        <end position="23"/>
    </location>
</feature>
<dbReference type="Proteomes" id="UP000266426">
    <property type="component" value="Unassembled WGS sequence"/>
</dbReference>
<keyword evidence="1" id="KW-1133">Transmembrane helix</keyword>
<protein>
    <submittedName>
        <fullName evidence="2">Uncharacterized protein</fullName>
    </submittedName>
</protein>
<organism evidence="2 3">
    <name type="scientific">Candidatus Auribacter fodinae</name>
    <dbReference type="NCBI Taxonomy" id="2093366"/>
    <lineage>
        <taxon>Bacteria</taxon>
        <taxon>Pseudomonadati</taxon>
        <taxon>Candidatus Auribacterota</taxon>
        <taxon>Candidatus Auribacteria</taxon>
        <taxon>Candidatus Auribacterales</taxon>
        <taxon>Candidatus Auribacteraceae</taxon>
        <taxon>Candidatus Auribacter</taxon>
    </lineage>
</organism>
<feature type="transmembrane region" description="Helical" evidence="1">
    <location>
        <begin position="43"/>
        <end position="61"/>
    </location>
</feature>
<sequence>MLPKILITILTVIFTELFLLLYQNYRIADFIPISETLLNQNGIAAYDFFIIFTVLLYRVIYRYFGITIFSLKQIIASFRNTKLIEIACIAGGVFVAYFFISPFLYGIFRDPINVIRSSNDSLRKAVIFQLPLLWLFLVYIINTIFSSFNSAGNPSGNNVIPQPPNWP</sequence>
<comment type="caution">
    <text evidence="2">The sequence shown here is derived from an EMBL/GenBank/DDBJ whole genome shotgun (WGS) entry which is preliminary data.</text>
</comment>
<keyword evidence="1" id="KW-0472">Membrane</keyword>
<dbReference type="AlphaFoldDB" id="A0A3A4R552"/>
<feature type="transmembrane region" description="Helical" evidence="1">
    <location>
        <begin position="125"/>
        <end position="145"/>
    </location>
</feature>
<dbReference type="EMBL" id="QZJZ01000035">
    <property type="protein sequence ID" value="RJP60109.1"/>
    <property type="molecule type" value="Genomic_DNA"/>
</dbReference>
<feature type="transmembrane region" description="Helical" evidence="1">
    <location>
        <begin position="82"/>
        <end position="105"/>
    </location>
</feature>
<name>A0A3A4R552_9BACT</name>
<evidence type="ECO:0000256" key="1">
    <source>
        <dbReference type="SAM" id="Phobius"/>
    </source>
</evidence>